<keyword evidence="5" id="KW-0547">Nucleotide-binding</keyword>
<dbReference type="Proteomes" id="UP000649617">
    <property type="component" value="Unassembled WGS sequence"/>
</dbReference>
<dbReference type="InterPro" id="IPR011527">
    <property type="entry name" value="ABC1_TM_dom"/>
</dbReference>
<accession>A0A812YIH4</accession>
<dbReference type="GO" id="GO:0140359">
    <property type="term" value="F:ABC-type transporter activity"/>
    <property type="evidence" value="ECO:0007669"/>
    <property type="project" value="InterPro"/>
</dbReference>
<dbReference type="PROSITE" id="PS50929">
    <property type="entry name" value="ABC_TM1F"/>
    <property type="match status" value="1"/>
</dbReference>
<dbReference type="InterPro" id="IPR050173">
    <property type="entry name" value="ABC_transporter_C-like"/>
</dbReference>
<keyword evidence="2" id="KW-0813">Transport</keyword>
<evidence type="ECO:0000313" key="11">
    <source>
        <dbReference type="EMBL" id="CAE7779999.1"/>
    </source>
</evidence>
<dbReference type="GO" id="GO:0016020">
    <property type="term" value="C:membrane"/>
    <property type="evidence" value="ECO:0007669"/>
    <property type="project" value="InterPro"/>
</dbReference>
<keyword evidence="7 9" id="KW-1133">Transmembrane helix</keyword>
<evidence type="ECO:0000313" key="12">
    <source>
        <dbReference type="Proteomes" id="UP000649617"/>
    </source>
</evidence>
<dbReference type="GO" id="GO:0012505">
    <property type="term" value="C:endomembrane system"/>
    <property type="evidence" value="ECO:0007669"/>
    <property type="project" value="UniProtKB-SubCell"/>
</dbReference>
<keyword evidence="4" id="KW-0677">Repeat</keyword>
<dbReference type="SUPFAM" id="SSF90123">
    <property type="entry name" value="ABC transporter transmembrane region"/>
    <property type="match status" value="1"/>
</dbReference>
<keyword evidence="12" id="KW-1185">Reference proteome</keyword>
<dbReference type="Gene3D" id="1.20.1560.10">
    <property type="entry name" value="ABC transporter type 1, transmembrane domain"/>
    <property type="match status" value="1"/>
</dbReference>
<dbReference type="PANTHER" id="PTHR24223">
    <property type="entry name" value="ATP-BINDING CASSETTE SUB-FAMILY C"/>
    <property type="match status" value="1"/>
</dbReference>
<dbReference type="GO" id="GO:0005524">
    <property type="term" value="F:ATP binding"/>
    <property type="evidence" value="ECO:0007669"/>
    <property type="project" value="UniProtKB-KW"/>
</dbReference>
<comment type="subcellular location">
    <subcellularLocation>
        <location evidence="1">Endomembrane system</location>
        <topology evidence="1">Multi-pass membrane protein</topology>
    </subcellularLocation>
</comment>
<evidence type="ECO:0000256" key="6">
    <source>
        <dbReference type="ARBA" id="ARBA00022840"/>
    </source>
</evidence>
<protein>
    <submittedName>
        <fullName evidence="11">Abcc3 protein</fullName>
    </submittedName>
</protein>
<evidence type="ECO:0000256" key="5">
    <source>
        <dbReference type="ARBA" id="ARBA00022741"/>
    </source>
</evidence>
<gene>
    <name evidence="11" type="primary">Abcc3</name>
    <name evidence="11" type="ORF">SPIL2461_LOCUS23159</name>
</gene>
<evidence type="ECO:0000256" key="8">
    <source>
        <dbReference type="ARBA" id="ARBA00023136"/>
    </source>
</evidence>
<evidence type="ECO:0000256" key="4">
    <source>
        <dbReference type="ARBA" id="ARBA00022737"/>
    </source>
</evidence>
<proteinExistence type="predicted"/>
<feature type="non-terminal residue" evidence="11">
    <location>
        <position position="163"/>
    </location>
</feature>
<evidence type="ECO:0000256" key="1">
    <source>
        <dbReference type="ARBA" id="ARBA00004127"/>
    </source>
</evidence>
<dbReference type="Pfam" id="PF00664">
    <property type="entry name" value="ABC_membrane"/>
    <property type="match status" value="1"/>
</dbReference>
<evidence type="ECO:0000256" key="9">
    <source>
        <dbReference type="SAM" id="Phobius"/>
    </source>
</evidence>
<feature type="non-terminal residue" evidence="11">
    <location>
        <position position="1"/>
    </location>
</feature>
<feature type="transmembrane region" description="Helical" evidence="9">
    <location>
        <begin position="42"/>
        <end position="66"/>
    </location>
</feature>
<dbReference type="OrthoDB" id="449063at2759"/>
<evidence type="ECO:0000256" key="7">
    <source>
        <dbReference type="ARBA" id="ARBA00022989"/>
    </source>
</evidence>
<name>A0A812YIH4_SYMPI</name>
<feature type="transmembrane region" description="Helical" evidence="9">
    <location>
        <begin position="119"/>
        <end position="152"/>
    </location>
</feature>
<feature type="domain" description="ABC transmembrane type-1" evidence="10">
    <location>
        <begin position="1"/>
        <end position="163"/>
    </location>
</feature>
<dbReference type="EMBL" id="CAJNIZ010048009">
    <property type="protein sequence ID" value="CAE7779999.1"/>
    <property type="molecule type" value="Genomic_DNA"/>
</dbReference>
<keyword evidence="8 9" id="KW-0472">Membrane</keyword>
<keyword evidence="3 9" id="KW-0812">Transmembrane</keyword>
<evidence type="ECO:0000256" key="3">
    <source>
        <dbReference type="ARBA" id="ARBA00022692"/>
    </source>
</evidence>
<evidence type="ECO:0000259" key="10">
    <source>
        <dbReference type="PROSITE" id="PS50929"/>
    </source>
</evidence>
<comment type="caution">
    <text evidence="11">The sequence shown here is derived from an EMBL/GenBank/DDBJ whole genome shotgun (WGS) entry which is preliminary data.</text>
</comment>
<keyword evidence="6" id="KW-0067">ATP-binding</keyword>
<dbReference type="PANTHER" id="PTHR24223:SF443">
    <property type="entry name" value="MULTIDRUG-RESISTANCE LIKE PROTEIN 1, ISOFORM I"/>
    <property type="match status" value="1"/>
</dbReference>
<reference evidence="11" key="1">
    <citation type="submission" date="2021-02" db="EMBL/GenBank/DDBJ databases">
        <authorList>
            <person name="Dougan E. K."/>
            <person name="Rhodes N."/>
            <person name="Thang M."/>
            <person name="Chan C."/>
        </authorList>
    </citation>
    <scope>NUCLEOTIDE SEQUENCE</scope>
</reference>
<dbReference type="InterPro" id="IPR036640">
    <property type="entry name" value="ABC1_TM_sf"/>
</dbReference>
<sequence length="163" mass="18046">VTVIFGVLCGQGLQSVAAAWLSFWSDHSHPDSVPHVTDTLGLVGYGGLSITAFVGIFSTSAVFRLTALKAARAFHRKLLANMLRLPMSFFDTTPLGRVLNRFSKDIYIIDEVLTQNLYAYLQVLSVVVCTIIVISVATPWFLVIIFPLLFLYRATQNFYIPAS</sequence>
<dbReference type="AlphaFoldDB" id="A0A812YIH4"/>
<organism evidence="11 12">
    <name type="scientific">Symbiodinium pilosum</name>
    <name type="common">Dinoflagellate</name>
    <dbReference type="NCBI Taxonomy" id="2952"/>
    <lineage>
        <taxon>Eukaryota</taxon>
        <taxon>Sar</taxon>
        <taxon>Alveolata</taxon>
        <taxon>Dinophyceae</taxon>
        <taxon>Suessiales</taxon>
        <taxon>Symbiodiniaceae</taxon>
        <taxon>Symbiodinium</taxon>
    </lineage>
</organism>
<evidence type="ECO:0000256" key="2">
    <source>
        <dbReference type="ARBA" id="ARBA00022448"/>
    </source>
</evidence>